<feature type="domain" description="RSE1/DDB1/CPSF1 second beta-propeller" evidence="1">
    <location>
        <begin position="379"/>
        <end position="587"/>
    </location>
</feature>
<evidence type="ECO:0000313" key="2">
    <source>
        <dbReference type="EMBL" id="EGT59222.1"/>
    </source>
</evidence>
<organism evidence="3">
    <name type="scientific">Caenorhabditis brenneri</name>
    <name type="common">Nematode worm</name>
    <dbReference type="NCBI Taxonomy" id="135651"/>
    <lineage>
        <taxon>Eukaryota</taxon>
        <taxon>Metazoa</taxon>
        <taxon>Ecdysozoa</taxon>
        <taxon>Nematoda</taxon>
        <taxon>Chromadorea</taxon>
        <taxon>Rhabditida</taxon>
        <taxon>Rhabditina</taxon>
        <taxon>Rhabditomorpha</taxon>
        <taxon>Rhabditoidea</taxon>
        <taxon>Rhabditidae</taxon>
        <taxon>Peloderinae</taxon>
        <taxon>Caenorhabditis</taxon>
    </lineage>
</organism>
<dbReference type="UniPathway" id="UPA00143"/>
<gene>
    <name evidence="2" type="ORF">CAEBREN_23266</name>
</gene>
<evidence type="ECO:0000313" key="3">
    <source>
        <dbReference type="Proteomes" id="UP000008068"/>
    </source>
</evidence>
<reference evidence="3" key="1">
    <citation type="submission" date="2011-07" db="EMBL/GenBank/DDBJ databases">
        <authorList>
            <consortium name="Caenorhabditis brenneri Sequencing and Analysis Consortium"/>
            <person name="Wilson R.K."/>
        </authorList>
    </citation>
    <scope>NUCLEOTIDE SEQUENCE [LARGE SCALE GENOMIC DNA]</scope>
    <source>
        <strain evidence="3">PB2801</strain>
    </source>
</reference>
<dbReference type="STRING" id="135651.G0NFB8"/>
<dbReference type="InterPro" id="IPR015943">
    <property type="entry name" value="WD40/YVTN_repeat-like_dom_sf"/>
</dbReference>
<dbReference type="eggNOG" id="KOG1897">
    <property type="taxonomic scope" value="Eukaryota"/>
</dbReference>
<dbReference type="AlphaFoldDB" id="G0NFB8"/>
<dbReference type="Pfam" id="PF23726">
    <property type="entry name" value="Beta-prop_RSE1_2nd"/>
    <property type="match status" value="1"/>
</dbReference>
<dbReference type="EMBL" id="GL379875">
    <property type="protein sequence ID" value="EGT59222.1"/>
    <property type="molecule type" value="Genomic_DNA"/>
</dbReference>
<keyword evidence="3" id="KW-1185">Reference proteome</keyword>
<dbReference type="HOGENOM" id="CLU_285941_0_0_1"/>
<dbReference type="GO" id="GO:0016567">
    <property type="term" value="P:protein ubiquitination"/>
    <property type="evidence" value="ECO:0007669"/>
    <property type="project" value="UniProtKB-UniPathway"/>
</dbReference>
<evidence type="ECO:0000259" key="1">
    <source>
        <dbReference type="Pfam" id="PF23726"/>
    </source>
</evidence>
<name>G0NFB8_CAEBE</name>
<dbReference type="Proteomes" id="UP000008068">
    <property type="component" value="Unassembled WGS sequence"/>
</dbReference>
<dbReference type="InterPro" id="IPR058543">
    <property type="entry name" value="Beta-prop_RSE1/DDB1/CPSF1_2nd"/>
</dbReference>
<protein>
    <recommendedName>
        <fullName evidence="1">RSE1/DDB1/CPSF1 second beta-propeller domain-containing protein</fullName>
    </recommendedName>
</protein>
<proteinExistence type="predicted"/>
<dbReference type="SUPFAM" id="SSF69322">
    <property type="entry name" value="Tricorn protease domain 2"/>
    <property type="match status" value="1"/>
</dbReference>
<dbReference type="InParanoid" id="G0NFB8"/>
<accession>G0NFB8</accession>
<sequence>MAANRPLLDATVIPETCVYDSDAGCPCDGNPTKLATAGGKTLVLYDIRSDGKIYEYDRIPFPDRIIRVKYMRVADQCETLLVLTADGKFYRLDNASDKPNVSELCKITNPAFAKKPFVTFLSVSGTFAYMDDADSLVLKDLSTNTINVYPLMGADVCSILLIDPKYISILCDPSPRSTIVKIFYIHDNQMHEDATHTLTGKHSRLLSLGDPFNALFSMGERSTEYIQIAAPGQKFTVTVPPCTINGYYITTNNEMMFSTLNDGLFLIRVKLNLDNTPMIGIRRSSPELQFNTVSATAGYYYFFGSSNVDSFVAKVLLEDSNKFQFQVLQKVLHLGPIIAVECVQFAKQTKLIVASGDPDNSTLSIISNELEFCVEGRMNIPNVENIFPLKINSSITNAFIASTGRDSGLFVKNNAGVFTYHCKLHGRDTLAAASLYSSADIAQIAENSISLISLKDIQNLITDKRVFKEPITSAAIHGASAQILIAMERKVQLIFVNYDNQKASLEDVSTCQLDTPVTCLLFENSDFPRRVVIGMEKCCYLEVKVSETLATIHKIKLPGTSTNANGLLHTQDQLIVNLKPGLVYVYQNFDLIQQKADTPKKVDGIYGIDNLVSLDTREFGGFCSGTDCSIIRRCGGRLEFSKLTTEITTLCDISDSYNRNYFLASNGREIQIGYFRKSTRSIKTNESVLAIATQNSTKSFAVATVKRESKDGVSSTVPQKLEIARLCNRNVALDEAWRKNPDRTVTRIIFFPTEGDLSPICCIQPGPHESITGLLSCFSHGQEFYVIASALEYPSQTPQPVGKLISGRIDRDKRTFICYLNYDLPHNQIGRPEISMYLDTLMMRQGTDFYEWTWDPTLTTTANKITRICAAIQAVLDLGTGIFTAQSSSSTEVLRPGWNRGNRQEVLQEAQMVMWAALSESNILGGVTDKRIRCYDIDHKSLSMPLNQRRMAPVTVGAILNLASTLTSLHSTAQKTTLYMNGASAVYSTKSGSVGFVLRMSQQFGDTINQILSVAMSSESFKTSYPFYSVLNDVRKNSGEHGFIDGEALRLLMHMDKPEVLKILRSAIAVKPCECDQKMLHF</sequence>
<dbReference type="Gene3D" id="2.130.10.10">
    <property type="entry name" value="YVTN repeat-like/Quinoprotein amine dehydrogenase"/>
    <property type="match status" value="1"/>
</dbReference>